<dbReference type="PANTHER" id="PTHR31157:SF1">
    <property type="entry name" value="SCP DOMAIN-CONTAINING PROTEIN"/>
    <property type="match status" value="1"/>
</dbReference>
<dbReference type="OrthoDB" id="68195at2"/>
<dbReference type="EMBL" id="CP042430">
    <property type="protein sequence ID" value="QEC49003.1"/>
    <property type="molecule type" value="Genomic_DNA"/>
</dbReference>
<dbReference type="AlphaFoldDB" id="A0A5B8U7C4"/>
<feature type="chain" id="PRO_5039225844" description="SCP domain-containing protein" evidence="1">
    <location>
        <begin position="28"/>
        <end position="199"/>
    </location>
</feature>
<dbReference type="PANTHER" id="PTHR31157">
    <property type="entry name" value="SCP DOMAIN-CONTAINING PROTEIN"/>
    <property type="match status" value="1"/>
</dbReference>
<proteinExistence type="predicted"/>
<dbReference type="CDD" id="cd05379">
    <property type="entry name" value="CAP_bacterial"/>
    <property type="match status" value="1"/>
</dbReference>
<sequence>MTAAISRLLPLAAAVAALAAVPAQAMASCKGANGSPTGPRAATATLCLINAQRTAHGLRKVKAEPHLAAAAGAFAQDMVARQFFDHTSPDGGTMLDRLRSAGWLPGSGSWSAGENIAWGTGSHATPASIVSGWMASPGHRANILQPAFRQIGVGIAAGVPVDGTGPGGATFVADFGARSATSGSAARSTAPVFQLRTRG</sequence>
<keyword evidence="1" id="KW-0732">Signal</keyword>
<dbReference type="PROSITE" id="PS51257">
    <property type="entry name" value="PROKAR_LIPOPROTEIN"/>
    <property type="match status" value="1"/>
</dbReference>
<feature type="signal peptide" evidence="1">
    <location>
        <begin position="1"/>
        <end position="27"/>
    </location>
</feature>
<name>A0A5B8U7C4_9ACTN</name>
<dbReference type="KEGG" id="bsol:FSW04_16445"/>
<dbReference type="Proteomes" id="UP000321805">
    <property type="component" value="Chromosome"/>
</dbReference>
<protein>
    <recommendedName>
        <fullName evidence="2">SCP domain-containing protein</fullName>
    </recommendedName>
</protein>
<feature type="domain" description="SCP" evidence="2">
    <location>
        <begin position="48"/>
        <end position="156"/>
    </location>
</feature>
<dbReference type="Gene3D" id="3.40.33.10">
    <property type="entry name" value="CAP"/>
    <property type="match status" value="1"/>
</dbReference>
<dbReference type="SUPFAM" id="SSF55797">
    <property type="entry name" value="PR-1-like"/>
    <property type="match status" value="1"/>
</dbReference>
<reference evidence="3 4" key="1">
    <citation type="journal article" date="2018" name="J. Microbiol.">
        <title>Baekduia soli gen. nov., sp. nov., a novel bacterium isolated from the soil of Baekdu Mountain and proposal of a novel family name, Baekduiaceae fam. nov.</title>
        <authorList>
            <person name="An D.S."/>
            <person name="Siddiqi M.Z."/>
            <person name="Kim K.H."/>
            <person name="Yu H.S."/>
            <person name="Im W.T."/>
        </authorList>
    </citation>
    <scope>NUCLEOTIDE SEQUENCE [LARGE SCALE GENOMIC DNA]</scope>
    <source>
        <strain evidence="3 4">BR7-21</strain>
    </source>
</reference>
<dbReference type="InterPro" id="IPR014044">
    <property type="entry name" value="CAP_dom"/>
</dbReference>
<keyword evidence="4" id="KW-1185">Reference proteome</keyword>
<evidence type="ECO:0000313" key="3">
    <source>
        <dbReference type="EMBL" id="QEC49003.1"/>
    </source>
</evidence>
<dbReference type="RefSeq" id="WP_146921171.1">
    <property type="nucleotide sequence ID" value="NZ_CP042430.1"/>
</dbReference>
<gene>
    <name evidence="3" type="ORF">FSW04_16445</name>
</gene>
<evidence type="ECO:0000256" key="1">
    <source>
        <dbReference type="SAM" id="SignalP"/>
    </source>
</evidence>
<organism evidence="3 4">
    <name type="scientific">Baekduia soli</name>
    <dbReference type="NCBI Taxonomy" id="496014"/>
    <lineage>
        <taxon>Bacteria</taxon>
        <taxon>Bacillati</taxon>
        <taxon>Actinomycetota</taxon>
        <taxon>Thermoleophilia</taxon>
        <taxon>Solirubrobacterales</taxon>
        <taxon>Baekduiaceae</taxon>
        <taxon>Baekduia</taxon>
    </lineage>
</organism>
<dbReference type="Pfam" id="PF00188">
    <property type="entry name" value="CAP"/>
    <property type="match status" value="1"/>
</dbReference>
<evidence type="ECO:0000259" key="2">
    <source>
        <dbReference type="Pfam" id="PF00188"/>
    </source>
</evidence>
<dbReference type="InterPro" id="IPR035940">
    <property type="entry name" value="CAP_sf"/>
</dbReference>
<accession>A0A5B8U7C4</accession>
<evidence type="ECO:0000313" key="4">
    <source>
        <dbReference type="Proteomes" id="UP000321805"/>
    </source>
</evidence>